<feature type="region of interest" description="Disordered" evidence="1">
    <location>
        <begin position="55"/>
        <end position="81"/>
    </location>
</feature>
<evidence type="ECO:0000256" key="2">
    <source>
        <dbReference type="SAM" id="Phobius"/>
    </source>
</evidence>
<reference evidence="3 4" key="1">
    <citation type="submission" date="2020-12" db="EMBL/GenBank/DDBJ databases">
        <title>FDA dAtabase for Regulatory Grade micrObial Sequences (FDA-ARGOS): Supporting development and validation of Infectious Disease Dx tests.</title>
        <authorList>
            <person name="Sproer C."/>
            <person name="Gronow S."/>
            <person name="Severitt S."/>
            <person name="Schroder I."/>
            <person name="Tallon L."/>
            <person name="Sadzewicz L."/>
            <person name="Zhao X."/>
            <person name="Boylan J."/>
            <person name="Ott S."/>
            <person name="Bowen H."/>
            <person name="Vavikolanu K."/>
            <person name="Mehta A."/>
            <person name="Aluvathingal J."/>
            <person name="Nadendla S."/>
            <person name="Lowell S."/>
            <person name="Myers T."/>
            <person name="Yan Y."/>
            <person name="Sichtig H."/>
        </authorList>
    </citation>
    <scope>NUCLEOTIDE SEQUENCE [LARGE SCALE GENOMIC DNA]</scope>
    <source>
        <strain evidence="3 4">FDAARGOS_1050</strain>
    </source>
</reference>
<keyword evidence="2" id="KW-0812">Transmembrane</keyword>
<evidence type="ECO:0000256" key="1">
    <source>
        <dbReference type="SAM" id="MobiDB-lite"/>
    </source>
</evidence>
<gene>
    <name evidence="3" type="ORF">I6I07_20680</name>
</gene>
<accession>A0A7T4AZW8</accession>
<proteinExistence type="predicted"/>
<name>A0A7T4AZW8_9BURK</name>
<keyword evidence="2" id="KW-1133">Transmembrane helix</keyword>
<feature type="region of interest" description="Disordered" evidence="1">
    <location>
        <begin position="1"/>
        <end position="32"/>
    </location>
</feature>
<dbReference type="EMBL" id="CP065997">
    <property type="protein sequence ID" value="QQB33054.1"/>
    <property type="molecule type" value="Genomic_DNA"/>
</dbReference>
<evidence type="ECO:0000313" key="4">
    <source>
        <dbReference type="Proteomes" id="UP000595231"/>
    </source>
</evidence>
<dbReference type="RefSeq" id="WP_198483508.1">
    <property type="nucleotide sequence ID" value="NZ_CP065997.1"/>
</dbReference>
<sequence>MHQFGMDQGPIRQPAAARRQTPHGAAARARGPRGMGAAFLRSSLALALAGAAGLPLATLPAPPAPRRRPTRATASICPPNR</sequence>
<dbReference type="AlphaFoldDB" id="A0A7T4AZW8"/>
<dbReference type="Proteomes" id="UP000595231">
    <property type="component" value="Chromosome"/>
</dbReference>
<feature type="transmembrane region" description="Helical" evidence="2">
    <location>
        <begin position="38"/>
        <end position="59"/>
    </location>
</feature>
<keyword evidence="2" id="KW-0472">Membrane</keyword>
<evidence type="ECO:0000313" key="3">
    <source>
        <dbReference type="EMBL" id="QQB33054.1"/>
    </source>
</evidence>
<organism evidence="3 4">
    <name type="scientific">Achromobacter deleyi</name>
    <dbReference type="NCBI Taxonomy" id="1353891"/>
    <lineage>
        <taxon>Bacteria</taxon>
        <taxon>Pseudomonadati</taxon>
        <taxon>Pseudomonadota</taxon>
        <taxon>Betaproteobacteria</taxon>
        <taxon>Burkholderiales</taxon>
        <taxon>Alcaligenaceae</taxon>
        <taxon>Achromobacter</taxon>
    </lineage>
</organism>
<protein>
    <submittedName>
        <fullName evidence="3">Uncharacterized protein</fullName>
    </submittedName>
</protein>